<dbReference type="GO" id="GO:0043886">
    <property type="term" value="F:structural constituent of carboxysome shell"/>
    <property type="evidence" value="ECO:0007669"/>
    <property type="project" value="InterPro"/>
</dbReference>
<dbReference type="InterPro" id="IPR036385">
    <property type="entry name" value="RuBisCO_ssu_sf"/>
</dbReference>
<feature type="active site" description="Proton donor/acceptor" evidence="10">
    <location>
        <position position="56"/>
    </location>
</feature>
<keyword evidence="15" id="KW-1185">Reference proteome</keyword>
<keyword evidence="2" id="KW-0677">Repeat</keyword>
<evidence type="ECO:0000256" key="8">
    <source>
        <dbReference type="ARBA" id="ARBA00024446"/>
    </source>
</evidence>
<sequence length="535" mass="56749">MAVRGLAAPPTPWSKNLAEPKIDPTAYVHSFSNIIGDVRIGAHVLVAPGTSIRADEGSPFAIGENSNIQDGVVIHGLEEGRVKGDDGQNYSVWIGKNSSITHMALIHGPAYVGDNCFIGFRSTVFNSRVGNGCIVMMHVLIEDVEIPPGKYVPSGSIITNQQQADRLPNVTDADLSFATHVIGVNQSLKAGYQCSENASCINPIRNESSGNGSGRDRSYANLGGGNLSSEIVQQIGDLLAKGFKIGTEHADARRFRTGSWKSGSPINGKSTGEVVAALEACLREHTGEYVRLLGIDSKAKRRVVEEIIQRPDGPVVAKSSNGKVSVAASAPSSSASSGSSDLGAQIGDLLAKGFKIGTEYADARRFRTGSWRSGPSISGSGVADALSKLDAIISEHPGEYVRLIGIDPKNKRRVLEEIIQRPDGKVVKTASTSAPASSSSASVAPVSSGKLGNNVTEQVRDLLAKGYKIGTEHADARRFRTGSWKSCSPIQSNNISEVMSALNGCLNEHSGEYVRLIGIDSKAKRRVLEEIIQRP</sequence>
<dbReference type="InterPro" id="IPR017156">
    <property type="entry name" value="CcmM"/>
</dbReference>
<evidence type="ECO:0000256" key="9">
    <source>
        <dbReference type="ARBA" id="ARBA00030397"/>
    </source>
</evidence>
<protein>
    <recommendedName>
        <fullName evidence="6">Carboxysome assembly protein CcmM</fullName>
    </recommendedName>
    <alternativeName>
        <fullName evidence="9">Carbon dioxide concentrating mechanism protein CcmM</fullName>
    </alternativeName>
</protein>
<keyword evidence="12" id="KW-1015">Disulfide bond</keyword>
<reference evidence="15" key="1">
    <citation type="submission" date="2015-10" db="EMBL/GenBank/DDBJ databases">
        <authorList>
            <person name="Regsiter A."/>
            <person name="william w."/>
        </authorList>
    </citation>
    <scope>NUCLEOTIDE SEQUENCE [LARGE SCALE GENOMIC DNA]</scope>
</reference>
<gene>
    <name evidence="14" type="primary">ccmM</name>
    <name evidence="14" type="ORF">PL921440006</name>
</gene>
<dbReference type="PANTHER" id="PTHR43360:SF1">
    <property type="entry name" value="CARBOXYSOME ASSEMBLY PROTEIN CCMM"/>
    <property type="match status" value="1"/>
</dbReference>
<dbReference type="OrthoDB" id="9803036at2"/>
<dbReference type="Gene3D" id="3.30.190.10">
    <property type="entry name" value="Ribulose bisphosphate carboxylase, small subunit"/>
    <property type="match status" value="3"/>
</dbReference>
<dbReference type="Pfam" id="PF00101">
    <property type="entry name" value="RuBisCO_small"/>
    <property type="match status" value="3"/>
</dbReference>
<dbReference type="PANTHER" id="PTHR43360">
    <property type="entry name" value="CARBON DIOXIDE CONCENTRATING MECHANISM PROTEIN CCMM"/>
    <property type="match status" value="1"/>
</dbReference>
<evidence type="ECO:0000259" key="13">
    <source>
        <dbReference type="SMART" id="SM00961"/>
    </source>
</evidence>
<dbReference type="PIRSF" id="PIRSF037250">
    <property type="entry name" value="CcmM"/>
    <property type="match status" value="1"/>
</dbReference>
<evidence type="ECO:0000256" key="5">
    <source>
        <dbReference type="ARBA" id="ARBA00023595"/>
    </source>
</evidence>
<name>A0A1J1LJB8_9CYAN</name>
<dbReference type="InterPro" id="IPR011004">
    <property type="entry name" value="Trimer_LpxA-like_sf"/>
</dbReference>
<accession>A0A1J1LJB8</accession>
<dbReference type="InterPro" id="IPR047223">
    <property type="entry name" value="CA_gamma_LbH"/>
</dbReference>
<evidence type="ECO:0000256" key="2">
    <source>
        <dbReference type="ARBA" id="ARBA00022737"/>
    </source>
</evidence>
<evidence type="ECO:0000313" key="15">
    <source>
        <dbReference type="Proteomes" id="UP000184315"/>
    </source>
</evidence>
<feature type="domain" description="Ribulose bisphosphate carboxylase small subunit" evidence="13">
    <location>
        <begin position="329"/>
        <end position="422"/>
    </location>
</feature>
<keyword evidence="1" id="KW-0602">Photosynthesis</keyword>
<dbReference type="GO" id="GO:0015977">
    <property type="term" value="P:carbon fixation"/>
    <property type="evidence" value="ECO:0007669"/>
    <property type="project" value="UniProtKB-KW"/>
</dbReference>
<dbReference type="GO" id="GO:0031470">
    <property type="term" value="C:carboxysome"/>
    <property type="evidence" value="ECO:0007669"/>
    <property type="project" value="UniProtKB-SubCell"/>
</dbReference>
<keyword evidence="11" id="KW-0862">Zinc</keyword>
<dbReference type="CDD" id="cd00710">
    <property type="entry name" value="LbH_gamma_CA"/>
    <property type="match status" value="1"/>
</dbReference>
<keyword evidence="11" id="KW-0479">Metal-binding</keyword>
<dbReference type="InterPro" id="IPR052265">
    <property type="entry name" value="Gamma-CA"/>
</dbReference>
<evidence type="ECO:0000256" key="7">
    <source>
        <dbReference type="ARBA" id="ARBA00023669"/>
    </source>
</evidence>
<evidence type="ECO:0000256" key="4">
    <source>
        <dbReference type="ARBA" id="ARBA00023587"/>
    </source>
</evidence>
<evidence type="ECO:0000256" key="11">
    <source>
        <dbReference type="PIRSR" id="PIRSR037250-51"/>
    </source>
</evidence>
<comment type="similarity">
    <text evidence="5">Belongs to the gamma-class carbonic anhydrase family.</text>
</comment>
<dbReference type="Proteomes" id="UP000184315">
    <property type="component" value="Unassembled WGS sequence"/>
</dbReference>
<keyword evidence="3" id="KW-0120">Carbon dioxide fixation</keyword>
<evidence type="ECO:0000256" key="10">
    <source>
        <dbReference type="PIRSR" id="PIRSR037250-50"/>
    </source>
</evidence>
<dbReference type="STRING" id="671072.PL921440006"/>
<proteinExistence type="inferred from homology"/>
<feature type="domain" description="Ribulose bisphosphate carboxylase small subunit" evidence="13">
    <location>
        <begin position="442"/>
        <end position="535"/>
    </location>
</feature>
<feature type="binding site" description="in other chain" evidence="11">
    <location>
        <position position="75"/>
    </location>
    <ligand>
        <name>Zn(2+)</name>
        <dbReference type="ChEBI" id="CHEBI:29105"/>
        <note>ligand shared between two neighboring subunits</note>
    </ligand>
</feature>
<dbReference type="SUPFAM" id="SSF55239">
    <property type="entry name" value="RuBisCO, small subunit"/>
    <property type="match status" value="3"/>
</dbReference>
<dbReference type="SUPFAM" id="SSF51161">
    <property type="entry name" value="Trimeric LpxA-like enzymes"/>
    <property type="match status" value="1"/>
</dbReference>
<evidence type="ECO:0000256" key="6">
    <source>
        <dbReference type="ARBA" id="ARBA00023636"/>
    </source>
</evidence>
<organism evidence="14 15">
    <name type="scientific">Planktothrix tepida PCC 9214</name>
    <dbReference type="NCBI Taxonomy" id="671072"/>
    <lineage>
        <taxon>Bacteria</taxon>
        <taxon>Bacillati</taxon>
        <taxon>Cyanobacteriota</taxon>
        <taxon>Cyanophyceae</taxon>
        <taxon>Oscillatoriophycideae</taxon>
        <taxon>Oscillatoriales</taxon>
        <taxon>Microcoleaceae</taxon>
        <taxon>Planktothrix</taxon>
    </lineage>
</organism>
<dbReference type="AlphaFoldDB" id="A0A1J1LJB8"/>
<keyword evidence="7" id="KW-1282">Carboxysome</keyword>
<dbReference type="InterPro" id="IPR000894">
    <property type="entry name" value="RuBisCO_ssu_dom"/>
</dbReference>
<dbReference type="EMBL" id="CZDF01000144">
    <property type="protein sequence ID" value="CUR31980.1"/>
    <property type="molecule type" value="Genomic_DNA"/>
</dbReference>
<dbReference type="Gene3D" id="2.160.10.10">
    <property type="entry name" value="Hexapeptide repeat proteins"/>
    <property type="match status" value="1"/>
</dbReference>
<feature type="disulfide bond" evidence="12">
    <location>
        <begin position="194"/>
        <end position="200"/>
    </location>
</feature>
<dbReference type="GO" id="GO:0046872">
    <property type="term" value="F:metal ion binding"/>
    <property type="evidence" value="ECO:0007669"/>
    <property type="project" value="UniProtKB-KW"/>
</dbReference>
<comment type="subcellular location">
    <subcellularLocation>
        <location evidence="4">Carboxysome</location>
    </subcellularLocation>
</comment>
<feature type="domain" description="Ribulose bisphosphate carboxylase small subunit" evidence="13">
    <location>
        <begin position="218"/>
        <end position="311"/>
    </location>
</feature>
<keyword evidence="8" id="KW-1283">Bacterial microcompartment</keyword>
<dbReference type="SMART" id="SM00961">
    <property type="entry name" value="RuBisCO_small"/>
    <property type="match status" value="3"/>
</dbReference>
<evidence type="ECO:0000256" key="12">
    <source>
        <dbReference type="PIRSR" id="PIRSR037250-52"/>
    </source>
</evidence>
<feature type="binding site" evidence="11">
    <location>
        <position position="102"/>
    </location>
    <ligand>
        <name>Zn(2+)</name>
        <dbReference type="ChEBI" id="CHEBI:29105"/>
        <note>ligand shared between two neighboring subunits</note>
    </ligand>
</feature>
<feature type="binding site" description="in other chain" evidence="11">
    <location>
        <position position="107"/>
    </location>
    <ligand>
        <name>Zn(2+)</name>
        <dbReference type="ChEBI" id="CHEBI:29105"/>
        <note>ligand shared between two neighboring subunits</note>
    </ligand>
</feature>
<dbReference type="CDD" id="cd00307">
    <property type="entry name" value="RuBisCO_small_like"/>
    <property type="match status" value="3"/>
</dbReference>
<dbReference type="GO" id="GO:0015979">
    <property type="term" value="P:photosynthesis"/>
    <property type="evidence" value="ECO:0007669"/>
    <property type="project" value="UniProtKB-KW"/>
</dbReference>
<evidence type="ECO:0000256" key="1">
    <source>
        <dbReference type="ARBA" id="ARBA00022531"/>
    </source>
</evidence>
<evidence type="ECO:0000313" key="14">
    <source>
        <dbReference type="EMBL" id="CUR31980.1"/>
    </source>
</evidence>
<dbReference type="RefSeq" id="WP_072716904.1">
    <property type="nucleotide sequence ID" value="NZ_LN889760.1"/>
</dbReference>
<evidence type="ECO:0000256" key="3">
    <source>
        <dbReference type="ARBA" id="ARBA00023300"/>
    </source>
</evidence>